<dbReference type="Proteomes" id="UP000624244">
    <property type="component" value="Unassembled WGS sequence"/>
</dbReference>
<dbReference type="PANTHER" id="PTHR12652:SF25">
    <property type="entry name" value="MICROBODY (PEROXISOME) PROLIFERATION PROTEIN PEROXIN 11C (EUROFUNG)"/>
    <property type="match status" value="1"/>
</dbReference>
<evidence type="ECO:0000313" key="3">
    <source>
        <dbReference type="Proteomes" id="UP000624244"/>
    </source>
</evidence>
<name>A0A8H5ZE65_COCSA</name>
<feature type="compositionally biased region" description="Pro residues" evidence="1">
    <location>
        <begin position="19"/>
        <end position="32"/>
    </location>
</feature>
<feature type="region of interest" description="Disordered" evidence="1">
    <location>
        <begin position="1"/>
        <end position="32"/>
    </location>
</feature>
<accession>A0A8H5ZE65</accession>
<proteinExistence type="predicted"/>
<evidence type="ECO:0008006" key="4">
    <source>
        <dbReference type="Google" id="ProtNLM"/>
    </source>
</evidence>
<evidence type="ECO:0000313" key="2">
    <source>
        <dbReference type="EMBL" id="KAF5846253.1"/>
    </source>
</evidence>
<dbReference type="PANTHER" id="PTHR12652">
    <property type="entry name" value="PEROXISOMAL BIOGENESIS FACTOR 11"/>
    <property type="match status" value="1"/>
</dbReference>
<reference evidence="2" key="1">
    <citation type="submission" date="2019-11" db="EMBL/GenBank/DDBJ databases">
        <title>Bipolaris sorokiniana Genome sequencing.</title>
        <authorList>
            <person name="Wang H."/>
        </authorList>
    </citation>
    <scope>NUCLEOTIDE SEQUENCE</scope>
</reference>
<dbReference type="AlphaFoldDB" id="A0A8H5ZE65"/>
<evidence type="ECO:0000256" key="1">
    <source>
        <dbReference type="SAM" id="MobiDB-lite"/>
    </source>
</evidence>
<protein>
    <recommendedName>
        <fullName evidence="4">Peroxin 11C</fullName>
    </recommendedName>
</protein>
<dbReference type="OMA" id="RNLAWAP"/>
<sequence>MTEDLHPATSTSSSEPAGAPSPSPGAAPEPPARPSLIRKLRLLLLKYITKAASGTDRTIFRLAKLLSTPDGTDALLCTTCYTLTLVHALLSRLLEKRLASIATEIAGKADGVLFPGETLIATLPAPTSTKLIAQTIGSAKAVADLISDYRIFVRLWSLVGIYTWGRTTYQDPLPENAGAKEKTLRALTWASITSCVVCQVLEGGAYLSSKGALTSARWTGDAGKARENEWWIWSARFWAAYVGIEVVRLGVMRCNRSPSSLAPVVNGDGEKEDKIRLAESIRAEKEENWVWWKDLVSNLAYAPMTLHWSLEQGLLGDAGIGICGMVAGGSMLIDAWSKTA</sequence>
<organism evidence="2 3">
    <name type="scientific">Cochliobolus sativus</name>
    <name type="common">Common root rot and spot blotch fungus</name>
    <name type="synonym">Bipolaris sorokiniana</name>
    <dbReference type="NCBI Taxonomy" id="45130"/>
    <lineage>
        <taxon>Eukaryota</taxon>
        <taxon>Fungi</taxon>
        <taxon>Dikarya</taxon>
        <taxon>Ascomycota</taxon>
        <taxon>Pezizomycotina</taxon>
        <taxon>Dothideomycetes</taxon>
        <taxon>Pleosporomycetidae</taxon>
        <taxon>Pleosporales</taxon>
        <taxon>Pleosporineae</taxon>
        <taxon>Pleosporaceae</taxon>
        <taxon>Bipolaris</taxon>
    </lineage>
</organism>
<feature type="compositionally biased region" description="Low complexity" evidence="1">
    <location>
        <begin position="7"/>
        <end position="18"/>
    </location>
</feature>
<comment type="caution">
    <text evidence="2">The sequence shown here is derived from an EMBL/GenBank/DDBJ whole genome shotgun (WGS) entry which is preliminary data.</text>
</comment>
<gene>
    <name evidence="2" type="ORF">GGP41_003677</name>
</gene>
<dbReference type="EMBL" id="WNKQ01000016">
    <property type="protein sequence ID" value="KAF5846253.1"/>
    <property type="molecule type" value="Genomic_DNA"/>
</dbReference>